<proteinExistence type="inferred from homology"/>
<dbReference type="InterPro" id="IPR041412">
    <property type="entry name" value="Xrn1_helical"/>
</dbReference>
<reference evidence="10" key="1">
    <citation type="submission" date="2022-11" db="EMBL/GenBank/DDBJ databases">
        <title>Centuries of genome instability and evolution in soft-shell clam transmissible cancer (bioRxiv).</title>
        <authorList>
            <person name="Hart S.F.M."/>
            <person name="Yonemitsu M.A."/>
            <person name="Giersch R.M."/>
            <person name="Beal B.F."/>
            <person name="Arriagada G."/>
            <person name="Davis B.W."/>
            <person name="Ostrander E.A."/>
            <person name="Goff S.P."/>
            <person name="Metzger M.J."/>
        </authorList>
    </citation>
    <scope>NUCLEOTIDE SEQUENCE</scope>
    <source>
        <strain evidence="10">MELC-2E11</strain>
        <tissue evidence="10">Siphon/mantle</tissue>
    </source>
</reference>
<dbReference type="PANTHER" id="PTHR12341:SF7">
    <property type="entry name" value="5'-3' EXORIBONUCLEASE 1"/>
    <property type="match status" value="1"/>
</dbReference>
<protein>
    <submittedName>
        <fullName evidence="10">XRN1-like protein</fullName>
    </submittedName>
</protein>
<evidence type="ECO:0000256" key="1">
    <source>
        <dbReference type="ARBA" id="ARBA00022722"/>
    </source>
</evidence>
<keyword evidence="1" id="KW-0540">Nuclease</keyword>
<dbReference type="Gene3D" id="1.25.40.1050">
    <property type="match status" value="1"/>
</dbReference>
<accession>A0ABY7EY72</accession>
<comment type="similarity">
    <text evidence="4">Belongs to the 5'-3' exonuclease family.</text>
</comment>
<dbReference type="PANTHER" id="PTHR12341">
    <property type="entry name" value="5'-&gt;3' EXORIBONUCLEASE"/>
    <property type="match status" value="1"/>
</dbReference>
<dbReference type="InterPro" id="IPR041106">
    <property type="entry name" value="XRN1_D2_D3"/>
</dbReference>
<evidence type="ECO:0000256" key="3">
    <source>
        <dbReference type="ARBA" id="ARBA00022839"/>
    </source>
</evidence>
<evidence type="ECO:0000313" key="11">
    <source>
        <dbReference type="Proteomes" id="UP001164746"/>
    </source>
</evidence>
<dbReference type="Pfam" id="PF17846">
    <property type="entry name" value="XRN_M"/>
    <property type="match status" value="1"/>
</dbReference>
<name>A0ABY7EY72_MYAAR</name>
<evidence type="ECO:0000256" key="2">
    <source>
        <dbReference type="ARBA" id="ARBA00022801"/>
    </source>
</evidence>
<evidence type="ECO:0000256" key="5">
    <source>
        <dbReference type="SAM" id="MobiDB-lite"/>
    </source>
</evidence>
<evidence type="ECO:0000256" key="4">
    <source>
        <dbReference type="ARBA" id="ARBA00038299"/>
    </source>
</evidence>
<dbReference type="Pfam" id="PF03159">
    <property type="entry name" value="XRN_N"/>
    <property type="match status" value="2"/>
</dbReference>
<sequence>MGVPKFYRWISERYPCLSEIVKEFQIPEFDNLYLDMNGIIHVCSHPEDNNPHFRITEEKIFADIIDYLEFLFRMIKPQKVSARDAQELEKLARQKGEVLPPEERFDSNCITPGTPFMVRLQEQLKYFVVKKVSQDPLWKGVRVYLSGHETPGEGEHKIMDFIRTERADPNFDPNTRHCLYGLDADLMMLGLATHEPLFTLLREEIRFGGKAKQRPQTPEETTFHLLHLSLFREYLDIEFSELKDGLKDFEYNLENVIDDWVLMGFLVGNDFIPHLPNLHINHEALPLLWKTYIEVLPECGGYINNGGILNLERFEKYLKELSKYDLEFFSELQEKKSGASAELSEVLSEARKQGKNQQPAGNLHAVYQQFALEDTLDGEEVEDKELGTELMPKLDDRSEDQDTEDYSEGNTLDDEFRHHKNHYYMTKLKYARVTPEVLRDQAKGYVRGIQWILLYYYQGVPSWSWFYPHHYAPYVSDVKDFADVDLKFDIGTPFMPFEQLMAVLPAASKELLPVPYQNLMTNATSPVIEFYPPDFKTDLNGKQQDWEAVVLIPFIDENRLLEAIRPVCHLLTPNEKARYSHGPHLLYEYVEEPGEPYRSILPEAFPDIAANHARLTKVNQDDHHIHPAQLRMGILPGAKLNMFFPGFPTLRHISYRASKSVPLVDNIAQEYLGHEIYVSWPHLYEAKVVASKPRMQLDTLNEKENKNWNKERDTIEYRYRDRLGVEVGQTHILLRALPITGRKYIIDSNERITMEKQFGANPVTFALQATVKEITLVHEPGFGKVTTLSEYMPVKAQVFMLGWPHYGCQGEVLRIDMQSWDVKINLSILEEPSLAYIVNTMQDFDIQYVPGFVGAQKLGISSHLLSQLTGTIYVTAGCEEVVSEQMNPH</sequence>
<feature type="domain" description="Xrn1 N-terminal" evidence="6">
    <location>
        <begin position="1"/>
        <end position="80"/>
    </location>
</feature>
<keyword evidence="2" id="KW-0378">Hydrolase</keyword>
<evidence type="ECO:0000259" key="9">
    <source>
        <dbReference type="Pfam" id="PF18334"/>
    </source>
</evidence>
<evidence type="ECO:0000259" key="7">
    <source>
        <dbReference type="Pfam" id="PF17846"/>
    </source>
</evidence>
<feature type="domain" description="5'-3' exoribonuclease 1 D1" evidence="8">
    <location>
        <begin position="665"/>
        <end position="775"/>
    </location>
</feature>
<keyword evidence="3" id="KW-0269">Exonuclease</keyword>
<feature type="non-terminal residue" evidence="10">
    <location>
        <position position="889"/>
    </location>
</feature>
<evidence type="ECO:0000313" key="10">
    <source>
        <dbReference type="EMBL" id="WAR13812.1"/>
    </source>
</evidence>
<dbReference type="Proteomes" id="UP001164746">
    <property type="component" value="Chromosome 9"/>
</dbReference>
<feature type="domain" description="Xrn1 helical" evidence="7">
    <location>
        <begin position="251"/>
        <end position="587"/>
    </location>
</feature>
<dbReference type="Pfam" id="PF18334">
    <property type="entry name" value="XRN1_D2_D3"/>
    <property type="match status" value="1"/>
</dbReference>
<dbReference type="Gene3D" id="3.40.50.12390">
    <property type="match status" value="1"/>
</dbReference>
<feature type="domain" description="Exoribonuclease Xrn1 D2/D3" evidence="9">
    <location>
        <begin position="788"/>
        <end position="876"/>
    </location>
</feature>
<organism evidence="10 11">
    <name type="scientific">Mya arenaria</name>
    <name type="common">Soft-shell clam</name>
    <dbReference type="NCBI Taxonomy" id="6604"/>
    <lineage>
        <taxon>Eukaryota</taxon>
        <taxon>Metazoa</taxon>
        <taxon>Spiralia</taxon>
        <taxon>Lophotrochozoa</taxon>
        <taxon>Mollusca</taxon>
        <taxon>Bivalvia</taxon>
        <taxon>Autobranchia</taxon>
        <taxon>Heteroconchia</taxon>
        <taxon>Euheterodonta</taxon>
        <taxon>Imparidentia</taxon>
        <taxon>Neoheterodontei</taxon>
        <taxon>Myida</taxon>
        <taxon>Myoidea</taxon>
        <taxon>Myidae</taxon>
        <taxon>Mya</taxon>
    </lineage>
</organism>
<feature type="compositionally biased region" description="Acidic residues" evidence="5">
    <location>
        <begin position="397"/>
        <end position="412"/>
    </location>
</feature>
<dbReference type="InterPro" id="IPR004859">
    <property type="entry name" value="Xrn1_N"/>
</dbReference>
<feature type="compositionally biased region" description="Basic and acidic residues" evidence="5">
    <location>
        <begin position="384"/>
        <end position="396"/>
    </location>
</feature>
<dbReference type="CDD" id="cd18673">
    <property type="entry name" value="PIN_XRN1-2-like"/>
    <property type="match status" value="1"/>
</dbReference>
<dbReference type="Gene3D" id="2.170.260.40">
    <property type="match status" value="1"/>
</dbReference>
<feature type="domain" description="Xrn1 N-terminal" evidence="6">
    <location>
        <begin position="86"/>
        <end position="204"/>
    </location>
</feature>
<dbReference type="Pfam" id="PF18332">
    <property type="entry name" value="XRN1_D1"/>
    <property type="match status" value="1"/>
</dbReference>
<evidence type="ECO:0000259" key="6">
    <source>
        <dbReference type="Pfam" id="PF03159"/>
    </source>
</evidence>
<keyword evidence="11" id="KW-1185">Reference proteome</keyword>
<dbReference type="InterPro" id="IPR047007">
    <property type="entry name" value="XRN1_D1_sf"/>
</dbReference>
<dbReference type="EMBL" id="CP111020">
    <property type="protein sequence ID" value="WAR13812.1"/>
    <property type="molecule type" value="Genomic_DNA"/>
</dbReference>
<dbReference type="InterPro" id="IPR040992">
    <property type="entry name" value="XRN1_D1"/>
</dbReference>
<feature type="region of interest" description="Disordered" evidence="5">
    <location>
        <begin position="381"/>
        <end position="412"/>
    </location>
</feature>
<evidence type="ECO:0000259" key="8">
    <source>
        <dbReference type="Pfam" id="PF18332"/>
    </source>
</evidence>
<dbReference type="InterPro" id="IPR027073">
    <property type="entry name" value="5_3_exoribonuclease"/>
</dbReference>
<gene>
    <name evidence="10" type="ORF">MAR_003917</name>
</gene>